<feature type="compositionally biased region" description="Polar residues" evidence="3">
    <location>
        <begin position="77"/>
        <end position="86"/>
    </location>
</feature>
<evidence type="ECO:0000256" key="2">
    <source>
        <dbReference type="SAM" id="Coils"/>
    </source>
</evidence>
<feature type="non-terminal residue" evidence="5">
    <location>
        <position position="1"/>
    </location>
</feature>
<feature type="compositionally biased region" description="Polar residues" evidence="3">
    <location>
        <begin position="667"/>
        <end position="677"/>
    </location>
</feature>
<dbReference type="EMBL" id="CAMXCT020001125">
    <property type="protein sequence ID" value="CAL1140379.1"/>
    <property type="molecule type" value="Genomic_DNA"/>
</dbReference>
<evidence type="ECO:0000259" key="4">
    <source>
        <dbReference type="PROSITE" id="PS50157"/>
    </source>
</evidence>
<dbReference type="GO" id="GO:0008270">
    <property type="term" value="F:zinc ion binding"/>
    <property type="evidence" value="ECO:0007669"/>
    <property type="project" value="UniProtKB-KW"/>
</dbReference>
<keyword evidence="2" id="KW-0175">Coiled coil</keyword>
<dbReference type="Gene3D" id="3.30.420.10">
    <property type="entry name" value="Ribonuclease H-like superfamily/Ribonuclease H"/>
    <property type="match status" value="1"/>
</dbReference>
<sequence>MNGKHARCCHSCGETWMEVGEGYGNSYRSWSKSRHHQNHNQQQWPQTPRPKSPRQKGKGKGKKGKSPRPRKQHQGGDPSTQMQTQPGPNPAKAAVPTVATGLSWMQAAQSMTAPMPAVTAEAHPPAAVVPVEYKGLIESLKRNQSKGTLPEDVQQEMKTLQVKEEKEHTKELNQAVKGLRKARKELQESFEARAQLHSQWRTFLSLSVTQWQGFTSQFQAQEAVALRRVTDAQTALQEAKAQLASSKEIADISTNANAEPSEHGVADVDLISDDDSAKVEDNVSKMQAGMQNLTVTLERLHHAAEDILASEQAAKKARIESQEDANSSIPGGSQLQPFAKPGTKRPQQGVAGEAHLIVLKWTHSILAEPTFCTEWEAETKALALSLECGTMGGNMIKALPKEPRRLMPRAISISKISFSDDVTVLCVNPWRRNCAISHCGHGQIQETLAHLQFKITVDDAPLSASWGMAVSSSNSWNPDESSFMQLQPRRHNEPERQSALLFHLTDVPVHAMLHWVHFEPMMREIAHHFAIDRAELLDCHDMQEFPDDTPVGTVPIIVQFARDIPVGQQMVLILIDIALHGQEREPHFQTAPRVQRKVVPVPYMLARQTLLIQLQVFEYCRFEHNRCLVNHNKDAWPFQEFWPRQMQHGDYVEDFWDRYYIPTSPSEALNESETDVSPSLIDSEEIRNEYGPRNDEDAPELEDDAASLMHIQTASSSSTGPNTEQAVNDSCVLNFPMNFDPAHDRWPLWFRGATSAFFQGATIEDDDEGPVAFLTTWYADCNLPLVSEESRVIRVDSYSYLWAQDIQNLWQDKIQTGVPVHFAWVQPRPPETPYARTIGHLIVFQHPNQLVAPVLLHFDFQALNLDGTAFAVAVLRHSATPEEVVTQAKLDRICRGRRCTLHRGVSGFKWTDDLLTGECIKLFIPPPGGRAHDQLHWGLGSVALVFPDDFVPAVPLLSMRIEDQPTCIQSLYELWLQLARRGGAEIEMTLVIQTWYLDGVSVTRNDEHRPVLLGDDYTTWIDDMRRVWQDQEDASLDMDFALIHPTPPCSPLSSIHVLLYQQFASNQVGVVVSIYDNAVVADSPHSIAVVLPNLLMTNARLLEAVGRQSDCELPGVQCRSWYEGCEITPEGRSVKHGDSLQIHIYRAHLHDWDQDDGIALMQTNGPHHAGRTQGTSMNAVLANTSQTCLNVHAAEFIPGRPMISSLPEQLQDLHALWHQHASVSERGERRSSVQTWFLSPGTQRMKCGYSRKVHLYEDYMQWEQRIKEVWHDDLDPTSPVFLFVVQPTPIALEHDAVAHVLVTQAPTENEVSSLVTIFDNAVHNGHPFRIAIVTHEHIRQAEILERIGYTEEVRRYATSMRCVFWHNSYQFHHTQRVPGRDGDNLMVRFDRNLIEPDWHPPFLPVNPGMEGLQFLQMQTTQLGKTIRHEAEESETVKLNISPVQSVLDSFDTHFSLPAFDIESRLEGHVHWLPESLQWIRTFWYACDGPVDRIRIYYDGSFKPSAQTIGFAAAAFVHYQGDWCFAGAISGMDHTNTGLGSYKAELFASTIATKFLYDISKVLCELFACQPRCELVFDSLTVGRQSEGRWKAAKAIEGCHLIRSILRLCESRFGIIAEHTFCPSHAGEPGNELVDQLAFSAASGFPLQDWTHFLDQMQRREVITAMEWTWMLFEPLPAVHATEGQLHFPAKPSTTPANDVIPTFEAPQGLPQQWKIKMTVATCNILTLQSGRKTDQIFQTGGMNEKSQPFVDFLAVQDLFLPSTFEDLHHGSGGTWLHFDGTWKRNDFIGLSCSLPYQECTTWIPEEIDFSLAKEDHRPLFARIAWEVTCMNGSHPKRGPKYRHEHFDQKTLADQAKKSKQSFDVDVHTHAWQVQQALVACCRRKVSMPKKPRKATITAMTWTLIQHKQQWRRVLADHQKIQKQTQLTKFFAAWRCSRYGKLPEIQIQEFDRMLQAQDRDIASALSAFRDLGRQVTAALRSDDAAFFACLSREVSDFLGPHQTREFWQILRRSLPRFRSRRFGHDPHKVEVLQDQWAPYFMQLESGVQKAAPRIVEDCHSRQMGLPPAQLCFDHSDLPSIIELEDALRETQADKATGLDPIPSGLFRAYATELATIYFPLLFKICIWQHEPVASKGGQIAVIYKRGSGLQASDYRGIMLLPSFAKRLHALLRVRVMKLLGHQRPQGQLGGFPAMQVPYGSQLLQTFGRLMDAIDVSSAVVFIDLSNAFHRLIRELVSGISIPEDVEDLLERLMEEGLPVTELIEVLQLPCLLEKLQAPQFLVKLIQDLHTDTWMYVPGAQVAATILCNRNIPEHTRVRMFRALIESRLFFGLGAWKTPTARQMAKIQAALLAMLRKLFRLKPEEIQCTTAADLFHRAQLCSPRARLAVDRLLYAQKMWQHGPEMLQHCLHREEALTPDSWMLGLKYDLHWLYELDPLGVPPLAPMCHAKDPAHFDLTDVIDFWQAGGTEWIKGVKRAWKRFVRQETMMNDLIDLHRQFFQVLTKEGKATFDPSPFGQADQRACTFLCHCGRQFTTAQGLALHKRHKHQEFSVEHDLIEGTTCPECLRHFWSKQRLYQHLSYIPRRTQINECYQALRQRGFKADTVIGPFHQLPKEVRGLSRVEAQQAFGPRQPLAVHHQQIMKPLQVRIDHLREQLAITHKPEDPVATRGQVCEFLTTTTNEWFQQFCQEGYDEELADNLPDLWLAVLFQFEEGIDEWIEAEILAWGQNHLPDVIATFEDGVAEKLVDEQYAQMIDDFPRQQLLKQIAQCEARVREAEVESGKQFPHRAMRSANANVTERAVHDAKVGSLFTTQTVLFAQISKAKWLDLPASTKLPLCATVQEQPLFLIAHLFSGRRRVGDLLRLYQEGRIAATITGAPCETWSAARHNVLVDAEGNPVPHQPRPLRDRENIFGRKGLTARELRQLQQGSLFFMQMTITIAWALCTGGLYLSEHPAPPSHPEAASIWLTPWIRLLRMHPEVALHVVAQWKWGCTVSKPTGLLAVRLPFFGRSMHSRQLEHAVAPKEVAIG</sequence>
<keyword evidence="1" id="KW-0479">Metal-binding</keyword>
<feature type="coiled-coil region" evidence="2">
    <location>
        <begin position="162"/>
        <end position="199"/>
    </location>
</feature>
<feature type="domain" description="C2H2-type" evidence="4">
    <location>
        <begin position="2520"/>
        <end position="2546"/>
    </location>
</feature>
<reference evidence="6 7" key="2">
    <citation type="submission" date="2024-05" db="EMBL/GenBank/DDBJ databases">
        <authorList>
            <person name="Chen Y."/>
            <person name="Shah S."/>
            <person name="Dougan E. K."/>
            <person name="Thang M."/>
            <person name="Chan C."/>
        </authorList>
    </citation>
    <scope>NUCLEOTIDE SEQUENCE [LARGE SCALE GENOMIC DNA]</scope>
</reference>
<proteinExistence type="predicted"/>
<gene>
    <name evidence="5" type="ORF">C1SCF055_LOCUS14313</name>
</gene>
<comment type="caution">
    <text evidence="5">The sequence shown here is derived from an EMBL/GenBank/DDBJ whole genome shotgun (WGS) entry which is preliminary data.</text>
</comment>
<organism evidence="5">
    <name type="scientific">Cladocopium goreaui</name>
    <dbReference type="NCBI Taxonomy" id="2562237"/>
    <lineage>
        <taxon>Eukaryota</taxon>
        <taxon>Sar</taxon>
        <taxon>Alveolata</taxon>
        <taxon>Dinophyceae</taxon>
        <taxon>Suessiales</taxon>
        <taxon>Symbiodiniaceae</taxon>
        <taxon>Cladocopium</taxon>
    </lineage>
</organism>
<feature type="compositionally biased region" description="Polar residues" evidence="3">
    <location>
        <begin position="324"/>
        <end position="336"/>
    </location>
</feature>
<dbReference type="PROSITE" id="PS50157">
    <property type="entry name" value="ZINC_FINGER_C2H2_2"/>
    <property type="match status" value="1"/>
</dbReference>
<dbReference type="InterPro" id="IPR012337">
    <property type="entry name" value="RNaseH-like_sf"/>
</dbReference>
<feature type="region of interest" description="Disordered" evidence="3">
    <location>
        <begin position="26"/>
        <end position="95"/>
    </location>
</feature>
<dbReference type="Proteomes" id="UP001152797">
    <property type="component" value="Unassembled WGS sequence"/>
</dbReference>
<protein>
    <recommendedName>
        <fullName evidence="4">C2H2-type domain-containing protein</fullName>
    </recommendedName>
</protein>
<keyword evidence="1" id="KW-0862">Zinc</keyword>
<dbReference type="InterPro" id="IPR036397">
    <property type="entry name" value="RNaseH_sf"/>
</dbReference>
<evidence type="ECO:0000313" key="7">
    <source>
        <dbReference type="Proteomes" id="UP001152797"/>
    </source>
</evidence>
<evidence type="ECO:0000256" key="3">
    <source>
        <dbReference type="SAM" id="MobiDB-lite"/>
    </source>
</evidence>
<evidence type="ECO:0000313" key="5">
    <source>
        <dbReference type="EMBL" id="CAI3987004.1"/>
    </source>
</evidence>
<feature type="region of interest" description="Disordered" evidence="3">
    <location>
        <begin position="318"/>
        <end position="349"/>
    </location>
</feature>
<dbReference type="InterPro" id="IPR013087">
    <property type="entry name" value="Znf_C2H2_type"/>
</dbReference>
<reference evidence="5" key="1">
    <citation type="submission" date="2022-10" db="EMBL/GenBank/DDBJ databases">
        <authorList>
            <person name="Chen Y."/>
            <person name="Dougan E. K."/>
            <person name="Chan C."/>
            <person name="Rhodes N."/>
            <person name="Thang M."/>
        </authorList>
    </citation>
    <scope>NUCLEOTIDE SEQUENCE</scope>
</reference>
<accession>A0A9P1FRM7</accession>
<dbReference type="OrthoDB" id="492977at2759"/>
<dbReference type="SUPFAM" id="SSF53098">
    <property type="entry name" value="Ribonuclease H-like"/>
    <property type="match status" value="1"/>
</dbReference>
<keyword evidence="1" id="KW-0863">Zinc-finger</keyword>
<evidence type="ECO:0000313" key="6">
    <source>
        <dbReference type="EMBL" id="CAL4774316.1"/>
    </source>
</evidence>
<keyword evidence="7" id="KW-1185">Reference proteome</keyword>
<dbReference type="EMBL" id="CAMXCT010001125">
    <property type="protein sequence ID" value="CAI3987004.1"/>
    <property type="molecule type" value="Genomic_DNA"/>
</dbReference>
<name>A0A9P1FRM7_9DINO</name>
<feature type="region of interest" description="Disordered" evidence="3">
    <location>
        <begin position="667"/>
        <end position="699"/>
    </location>
</feature>
<feature type="compositionally biased region" description="Basic and acidic residues" evidence="3">
    <location>
        <begin position="684"/>
        <end position="696"/>
    </location>
</feature>
<feature type="compositionally biased region" description="Basic residues" evidence="3">
    <location>
        <begin position="51"/>
        <end position="73"/>
    </location>
</feature>
<dbReference type="EMBL" id="CAMXCT030001125">
    <property type="protein sequence ID" value="CAL4774316.1"/>
    <property type="molecule type" value="Genomic_DNA"/>
</dbReference>
<dbReference type="GO" id="GO:0003676">
    <property type="term" value="F:nucleic acid binding"/>
    <property type="evidence" value="ECO:0007669"/>
    <property type="project" value="InterPro"/>
</dbReference>
<evidence type="ECO:0000256" key="1">
    <source>
        <dbReference type="PROSITE-ProRule" id="PRU00042"/>
    </source>
</evidence>